<proteinExistence type="predicted"/>
<organism evidence="3 4">
    <name type="scientific">Cellulomonas xiejunii</name>
    <dbReference type="NCBI Taxonomy" id="2968083"/>
    <lineage>
        <taxon>Bacteria</taxon>
        <taxon>Bacillati</taxon>
        <taxon>Actinomycetota</taxon>
        <taxon>Actinomycetes</taxon>
        <taxon>Micrococcales</taxon>
        <taxon>Cellulomonadaceae</taxon>
        <taxon>Cellulomonas</taxon>
    </lineage>
</organism>
<dbReference type="EMBL" id="CP101987">
    <property type="protein sequence ID" value="UUI70894.1"/>
    <property type="molecule type" value="Genomic_DNA"/>
</dbReference>
<accession>A0ABY5KK62</accession>
<dbReference type="Proteomes" id="UP001316384">
    <property type="component" value="Chromosome"/>
</dbReference>
<feature type="transmembrane region" description="Helical" evidence="2">
    <location>
        <begin position="41"/>
        <end position="62"/>
    </location>
</feature>
<feature type="region of interest" description="Disordered" evidence="1">
    <location>
        <begin position="1"/>
        <end position="20"/>
    </location>
</feature>
<reference evidence="3 4" key="1">
    <citation type="submission" date="2022-07" db="EMBL/GenBank/DDBJ databases">
        <title>Novel species in genus cellulomonas.</title>
        <authorList>
            <person name="Ye L."/>
        </authorList>
    </citation>
    <scope>NUCLEOTIDE SEQUENCE [LARGE SCALE GENOMIC DNA]</scope>
    <source>
        <strain evidence="4">zg-B89</strain>
    </source>
</reference>
<keyword evidence="4" id="KW-1185">Reference proteome</keyword>
<evidence type="ECO:0000256" key="1">
    <source>
        <dbReference type="SAM" id="MobiDB-lite"/>
    </source>
</evidence>
<protein>
    <submittedName>
        <fullName evidence="3">Uncharacterized protein</fullName>
    </submittedName>
</protein>
<keyword evidence="2" id="KW-0812">Transmembrane</keyword>
<gene>
    <name evidence="3" type="ORF">NP048_13995</name>
</gene>
<evidence type="ECO:0000313" key="3">
    <source>
        <dbReference type="EMBL" id="UUI70894.1"/>
    </source>
</evidence>
<keyword evidence="2" id="KW-1133">Transmembrane helix</keyword>
<sequence length="411" mass="42577">MSTDRHPLDDALSDAEREGETYEVPVTLVRARVRRRRRARAAARGGVAALAVGAVAAVLPAVTAAPPATPPTSQRDWPEAFTRCGEPARMATASPGEDVVASADPVGAGDEAVEVTLEPVTTIGADRQAMLTTRVTFDPAEVASVHHSETEVVLVRDGVVVGVDGGGRVVVPLSELEPAPSDPGNALWSFGAVLESCAQYPGGVGAPRVPVGTYELVATETVVWSAHDGSQGSVRVRHAAPVEVTEAVPPVEAETCGADTASLAALTDADANPFHVAVDAELPRETPADGDLTLQAYVHNQGQMALEAFDQSLAVLLTRDGAVVATPSGRQATAPEVRRLEPQTTMGFEIESPLVGCGPGGAAAGPGGDDGQPLPPGDYEVWVTIDLRLIEFPADGTPVHVLQGPWPLTLR</sequence>
<evidence type="ECO:0000256" key="2">
    <source>
        <dbReference type="SAM" id="Phobius"/>
    </source>
</evidence>
<keyword evidence="2" id="KW-0472">Membrane</keyword>
<name>A0ABY5KK62_9CELL</name>
<dbReference type="RefSeq" id="WP_227576229.1">
    <property type="nucleotide sequence ID" value="NZ_CP101987.1"/>
</dbReference>
<evidence type="ECO:0000313" key="4">
    <source>
        <dbReference type="Proteomes" id="UP001316384"/>
    </source>
</evidence>